<dbReference type="Proteomes" id="UP001185927">
    <property type="component" value="Unassembled WGS sequence"/>
</dbReference>
<sequence>MTVTPRLGRAGTSEQIHYLPLVLINLATLFSAIGNGISMVVIPWLVLERTGRATDAAIVAGAAAVPLLIASLFSGTLVDRFGRRRTSLVSDALSAVSASAIPIFAVTSGLSIPVIAALAALGATFDPAGMAARESMLPAATRAAGWKLDRTNSLYEANYNVAYLIGPGVGGVLIATIGAVSTLWVTAAGFVLSIIVVAFIRLADAGTPDPGLRPASIWHGTLEGLKFVWNNKLLRTLALVDMAVVALYMPVESVVFPVYFTELDQPAQLGSVLMALAIGGIVGALAYAPLAPLMSRRLIMICAVGVLGVAMLAMALLPPLWVILVLAGLQGLVYGPVGPIANYAMQTRSPEHMRGRVVGVMTSTAYAAGPLGYLVVGPLLDQLGIASTFVALSIPIVVIAIVCAALPVLRELDHP</sequence>
<evidence type="ECO:0000256" key="8">
    <source>
        <dbReference type="SAM" id="Phobius"/>
    </source>
</evidence>
<dbReference type="EMBL" id="JAWLKB010000013">
    <property type="protein sequence ID" value="MDV6269872.1"/>
    <property type="molecule type" value="Genomic_DNA"/>
</dbReference>
<keyword evidence="5 8" id="KW-0812">Transmembrane</keyword>
<dbReference type="InterPro" id="IPR010290">
    <property type="entry name" value="TM_effector"/>
</dbReference>
<name>A0ABU4C043_RHOGO</name>
<evidence type="ECO:0000259" key="9">
    <source>
        <dbReference type="PROSITE" id="PS50850"/>
    </source>
</evidence>
<dbReference type="RefSeq" id="WP_233364420.1">
    <property type="nucleotide sequence ID" value="NZ_CEDU01000023.1"/>
</dbReference>
<dbReference type="Gene3D" id="1.20.1250.20">
    <property type="entry name" value="MFS general substrate transporter like domains"/>
    <property type="match status" value="1"/>
</dbReference>
<dbReference type="SUPFAM" id="SSF103473">
    <property type="entry name" value="MFS general substrate transporter"/>
    <property type="match status" value="1"/>
</dbReference>
<evidence type="ECO:0000256" key="3">
    <source>
        <dbReference type="ARBA" id="ARBA00022448"/>
    </source>
</evidence>
<dbReference type="InterPro" id="IPR001958">
    <property type="entry name" value="Tet-R_TetA/multi-R_MdtG-like"/>
</dbReference>
<feature type="transmembrane region" description="Helical" evidence="8">
    <location>
        <begin position="271"/>
        <end position="291"/>
    </location>
</feature>
<evidence type="ECO:0000256" key="5">
    <source>
        <dbReference type="ARBA" id="ARBA00022692"/>
    </source>
</evidence>
<protein>
    <submittedName>
        <fullName evidence="10">MFS transporter</fullName>
    </submittedName>
</protein>
<accession>A0ABU4C043</accession>
<keyword evidence="4" id="KW-1003">Cell membrane</keyword>
<evidence type="ECO:0000256" key="4">
    <source>
        <dbReference type="ARBA" id="ARBA00022475"/>
    </source>
</evidence>
<dbReference type="PROSITE" id="PS00216">
    <property type="entry name" value="SUGAR_TRANSPORT_1"/>
    <property type="match status" value="1"/>
</dbReference>
<keyword evidence="7 8" id="KW-0472">Membrane</keyword>
<feature type="transmembrane region" description="Helical" evidence="8">
    <location>
        <begin position="298"/>
        <end position="317"/>
    </location>
</feature>
<feature type="transmembrane region" description="Helical" evidence="8">
    <location>
        <begin position="98"/>
        <end position="123"/>
    </location>
</feature>
<keyword evidence="6 8" id="KW-1133">Transmembrane helix</keyword>
<dbReference type="PANTHER" id="PTHR23513:SF9">
    <property type="entry name" value="ENTEROBACTIN EXPORTER ENTS"/>
    <property type="match status" value="1"/>
</dbReference>
<feature type="transmembrane region" description="Helical" evidence="8">
    <location>
        <begin position="20"/>
        <end position="46"/>
    </location>
</feature>
<dbReference type="InterPro" id="IPR020846">
    <property type="entry name" value="MFS_dom"/>
</dbReference>
<keyword evidence="11" id="KW-1185">Reference proteome</keyword>
<evidence type="ECO:0000256" key="6">
    <source>
        <dbReference type="ARBA" id="ARBA00022989"/>
    </source>
</evidence>
<evidence type="ECO:0000313" key="10">
    <source>
        <dbReference type="EMBL" id="MDV6269872.1"/>
    </source>
</evidence>
<dbReference type="PANTHER" id="PTHR23513">
    <property type="entry name" value="INTEGRAL MEMBRANE EFFLUX PROTEIN-RELATED"/>
    <property type="match status" value="1"/>
</dbReference>
<feature type="transmembrane region" description="Helical" evidence="8">
    <location>
        <begin position="323"/>
        <end position="345"/>
    </location>
</feature>
<keyword evidence="3" id="KW-0813">Transport</keyword>
<evidence type="ECO:0000313" key="11">
    <source>
        <dbReference type="Proteomes" id="UP001185927"/>
    </source>
</evidence>
<dbReference type="PROSITE" id="PS50850">
    <property type="entry name" value="MFS"/>
    <property type="match status" value="1"/>
</dbReference>
<dbReference type="InterPro" id="IPR036259">
    <property type="entry name" value="MFS_trans_sf"/>
</dbReference>
<feature type="transmembrane region" description="Helical" evidence="8">
    <location>
        <begin position="58"/>
        <end position="78"/>
    </location>
</feature>
<dbReference type="Pfam" id="PF05977">
    <property type="entry name" value="MFS_3"/>
    <property type="match status" value="1"/>
</dbReference>
<feature type="transmembrane region" description="Helical" evidence="8">
    <location>
        <begin position="183"/>
        <end position="203"/>
    </location>
</feature>
<feature type="domain" description="Major facilitator superfamily (MFS) profile" evidence="9">
    <location>
        <begin position="20"/>
        <end position="411"/>
    </location>
</feature>
<dbReference type="InterPro" id="IPR005829">
    <property type="entry name" value="Sugar_transporter_CS"/>
</dbReference>
<evidence type="ECO:0000256" key="7">
    <source>
        <dbReference type="ARBA" id="ARBA00023136"/>
    </source>
</evidence>
<organism evidence="10 11">
    <name type="scientific">Rhodococcus globerulus</name>
    <dbReference type="NCBI Taxonomy" id="33008"/>
    <lineage>
        <taxon>Bacteria</taxon>
        <taxon>Bacillati</taxon>
        <taxon>Actinomycetota</taxon>
        <taxon>Actinomycetes</taxon>
        <taxon>Mycobacteriales</taxon>
        <taxon>Nocardiaceae</taxon>
        <taxon>Rhodococcus</taxon>
    </lineage>
</organism>
<reference evidence="10 11" key="1">
    <citation type="submission" date="2023-10" db="EMBL/GenBank/DDBJ databases">
        <title>Development of a sustainable strategy for remediation of hydrocarbon-contaminated territories based on the waste exchange concept.</title>
        <authorList>
            <person name="Krivoruchko A."/>
        </authorList>
    </citation>
    <scope>NUCLEOTIDE SEQUENCE [LARGE SCALE GENOMIC DNA]</scope>
    <source>
        <strain evidence="10 11">IEGM 1203</strain>
    </source>
</reference>
<evidence type="ECO:0000256" key="2">
    <source>
        <dbReference type="ARBA" id="ARBA00007520"/>
    </source>
</evidence>
<dbReference type="PRINTS" id="PR01035">
    <property type="entry name" value="TCRTETA"/>
</dbReference>
<comment type="caution">
    <text evidence="10">The sequence shown here is derived from an EMBL/GenBank/DDBJ whole genome shotgun (WGS) entry which is preliminary data.</text>
</comment>
<evidence type="ECO:0000256" key="1">
    <source>
        <dbReference type="ARBA" id="ARBA00004429"/>
    </source>
</evidence>
<feature type="transmembrane region" description="Helical" evidence="8">
    <location>
        <begin position="357"/>
        <end position="376"/>
    </location>
</feature>
<proteinExistence type="inferred from homology"/>
<comment type="subcellular location">
    <subcellularLocation>
        <location evidence="1">Cell inner membrane</location>
        <topology evidence="1">Multi-pass membrane protein</topology>
    </subcellularLocation>
</comment>
<dbReference type="CDD" id="cd06173">
    <property type="entry name" value="MFS_MefA_like"/>
    <property type="match status" value="1"/>
</dbReference>
<feature type="transmembrane region" description="Helical" evidence="8">
    <location>
        <begin position="233"/>
        <end position="251"/>
    </location>
</feature>
<comment type="similarity">
    <text evidence="2">Belongs to the major facilitator superfamily. TCR/Tet family.</text>
</comment>
<feature type="transmembrane region" description="Helical" evidence="8">
    <location>
        <begin position="388"/>
        <end position="409"/>
    </location>
</feature>
<gene>
    <name evidence="10" type="ORF">R3Q16_24935</name>
</gene>